<dbReference type="AlphaFoldDB" id="V2WKX5"/>
<keyword evidence="2" id="KW-1185">Reference proteome</keyword>
<sequence length="178" mass="18119">MAFQSAHRAETQLTSRVIGVGSGVGGLKFIVGGTLSFEGIWFSLSLSPTSYSSDMASPPTVGMILTSGWNRGFRHLKTSGVGGAQRCGFSEGGIIGWLNLRFDVGIGSGVRINEGVIGGGFGGLTGSGGELSLKSSGFRGKAGDEASGVIDVGTWISISIGLSSETVDEAEGEGIRVL</sequence>
<organism evidence="1 2">
    <name type="scientific">Moniliophthora roreri (strain MCA 2997)</name>
    <name type="common">Cocoa frosty pod rot fungus</name>
    <name type="synonym">Crinipellis roreri</name>
    <dbReference type="NCBI Taxonomy" id="1381753"/>
    <lineage>
        <taxon>Eukaryota</taxon>
        <taxon>Fungi</taxon>
        <taxon>Dikarya</taxon>
        <taxon>Basidiomycota</taxon>
        <taxon>Agaricomycotina</taxon>
        <taxon>Agaricomycetes</taxon>
        <taxon>Agaricomycetidae</taxon>
        <taxon>Agaricales</taxon>
        <taxon>Marasmiineae</taxon>
        <taxon>Marasmiaceae</taxon>
        <taxon>Moniliophthora</taxon>
    </lineage>
</organism>
<dbReference type="HOGENOM" id="CLU_1510998_0_0_1"/>
<accession>V2WKX5</accession>
<dbReference type="Proteomes" id="UP000017559">
    <property type="component" value="Unassembled WGS sequence"/>
</dbReference>
<dbReference type="EMBL" id="AWSO01002653">
    <property type="protein sequence ID" value="ESK81166.1"/>
    <property type="molecule type" value="Genomic_DNA"/>
</dbReference>
<proteinExistence type="predicted"/>
<dbReference type="KEGG" id="mrr:Moror_14876"/>
<comment type="caution">
    <text evidence="1">The sequence shown here is derived from an EMBL/GenBank/DDBJ whole genome shotgun (WGS) entry which is preliminary data.</text>
</comment>
<evidence type="ECO:0000313" key="1">
    <source>
        <dbReference type="EMBL" id="ESK81166.1"/>
    </source>
</evidence>
<reference evidence="1 2" key="1">
    <citation type="journal article" date="2014" name="BMC Genomics">
        <title>Genome and secretome analysis of the hemibiotrophic fungal pathogen, Moniliophthora roreri, which causes frosty pod rot disease of cacao: mechanisms of the biotrophic and necrotrophic phases.</title>
        <authorList>
            <person name="Meinhardt L.W."/>
            <person name="Costa G.G.L."/>
            <person name="Thomazella D.P.T."/>
            <person name="Teixeira P.J.P.L."/>
            <person name="Carazzolle M.F."/>
            <person name="Schuster S.C."/>
            <person name="Carlson J.E."/>
            <person name="Guiltinan M.J."/>
            <person name="Mieczkowski P."/>
            <person name="Farmer A."/>
            <person name="Ramaraj T."/>
            <person name="Crozier J."/>
            <person name="Davis R.E."/>
            <person name="Shao J."/>
            <person name="Melnick R.L."/>
            <person name="Pereira G.A.G."/>
            <person name="Bailey B.A."/>
        </authorList>
    </citation>
    <scope>NUCLEOTIDE SEQUENCE [LARGE SCALE GENOMIC DNA]</scope>
    <source>
        <strain evidence="1 2">MCA 2997</strain>
    </source>
</reference>
<evidence type="ECO:0000313" key="2">
    <source>
        <dbReference type="Proteomes" id="UP000017559"/>
    </source>
</evidence>
<protein>
    <submittedName>
        <fullName evidence="1">Uncharacterized protein</fullName>
    </submittedName>
</protein>
<gene>
    <name evidence="1" type="ORF">Moror_14876</name>
</gene>
<name>V2WKX5_MONRO</name>